<dbReference type="EnsemblPlants" id="TuG1812S0003122700.01.T01">
    <property type="protein sequence ID" value="TuG1812S0003122700.01.T01"/>
    <property type="gene ID" value="TuG1812S0003122700.01"/>
</dbReference>
<dbReference type="AlphaFoldDB" id="A0A8R7REH6"/>
<organism evidence="2 3">
    <name type="scientific">Triticum urartu</name>
    <name type="common">Red wild einkorn</name>
    <name type="synonym">Crithodium urartu</name>
    <dbReference type="NCBI Taxonomy" id="4572"/>
    <lineage>
        <taxon>Eukaryota</taxon>
        <taxon>Viridiplantae</taxon>
        <taxon>Streptophyta</taxon>
        <taxon>Embryophyta</taxon>
        <taxon>Tracheophyta</taxon>
        <taxon>Spermatophyta</taxon>
        <taxon>Magnoliopsida</taxon>
        <taxon>Liliopsida</taxon>
        <taxon>Poales</taxon>
        <taxon>Poaceae</taxon>
        <taxon>BOP clade</taxon>
        <taxon>Pooideae</taxon>
        <taxon>Triticodae</taxon>
        <taxon>Triticeae</taxon>
        <taxon>Triticinae</taxon>
        <taxon>Triticum</taxon>
    </lineage>
</organism>
<reference evidence="2" key="2">
    <citation type="submission" date="2022-06" db="UniProtKB">
        <authorList>
            <consortium name="EnsemblPlants"/>
        </authorList>
    </citation>
    <scope>IDENTIFICATION</scope>
</reference>
<dbReference type="Gene3D" id="3.90.70.10">
    <property type="entry name" value="Cysteine proteinases"/>
    <property type="match status" value="1"/>
</dbReference>
<evidence type="ECO:0000313" key="2">
    <source>
        <dbReference type="EnsemblPlants" id="TuG1812S0003122700.01.T01"/>
    </source>
</evidence>
<reference evidence="3" key="1">
    <citation type="journal article" date="2013" name="Nature">
        <title>Draft genome of the wheat A-genome progenitor Triticum urartu.</title>
        <authorList>
            <person name="Ling H.Q."/>
            <person name="Zhao S."/>
            <person name="Liu D."/>
            <person name="Wang J."/>
            <person name="Sun H."/>
            <person name="Zhang C."/>
            <person name="Fan H."/>
            <person name="Li D."/>
            <person name="Dong L."/>
            <person name="Tao Y."/>
            <person name="Gao C."/>
            <person name="Wu H."/>
            <person name="Li Y."/>
            <person name="Cui Y."/>
            <person name="Guo X."/>
            <person name="Zheng S."/>
            <person name="Wang B."/>
            <person name="Yu K."/>
            <person name="Liang Q."/>
            <person name="Yang W."/>
            <person name="Lou X."/>
            <person name="Chen J."/>
            <person name="Feng M."/>
            <person name="Jian J."/>
            <person name="Zhang X."/>
            <person name="Luo G."/>
            <person name="Jiang Y."/>
            <person name="Liu J."/>
            <person name="Wang Z."/>
            <person name="Sha Y."/>
            <person name="Zhang B."/>
            <person name="Wu H."/>
            <person name="Tang D."/>
            <person name="Shen Q."/>
            <person name="Xue P."/>
            <person name="Zou S."/>
            <person name="Wang X."/>
            <person name="Liu X."/>
            <person name="Wang F."/>
            <person name="Yang Y."/>
            <person name="An X."/>
            <person name="Dong Z."/>
            <person name="Zhang K."/>
            <person name="Zhang X."/>
            <person name="Luo M.C."/>
            <person name="Dvorak J."/>
            <person name="Tong Y."/>
            <person name="Wang J."/>
            <person name="Yang H."/>
            <person name="Li Z."/>
            <person name="Wang D."/>
            <person name="Zhang A."/>
            <person name="Wang J."/>
        </authorList>
    </citation>
    <scope>NUCLEOTIDE SEQUENCE</scope>
    <source>
        <strain evidence="3">cv. G1812</strain>
    </source>
</reference>
<dbReference type="SUPFAM" id="SSF54001">
    <property type="entry name" value="Cysteine proteinases"/>
    <property type="match status" value="1"/>
</dbReference>
<dbReference type="InterPro" id="IPR000668">
    <property type="entry name" value="Peptidase_C1A_C"/>
</dbReference>
<dbReference type="InterPro" id="IPR038765">
    <property type="entry name" value="Papain-like_cys_pep_sf"/>
</dbReference>
<protein>
    <recommendedName>
        <fullName evidence="1">Peptidase C1A papain C-terminal domain-containing protein</fullName>
    </recommendedName>
</protein>
<evidence type="ECO:0000259" key="1">
    <source>
        <dbReference type="Pfam" id="PF00112"/>
    </source>
</evidence>
<keyword evidence="3" id="KW-1185">Reference proteome</keyword>
<accession>A0A8R7REH6</accession>
<name>A0A8R7REH6_TRIUA</name>
<feature type="domain" description="Peptidase C1A papain C-terminal" evidence="1">
    <location>
        <begin position="12"/>
        <end position="105"/>
    </location>
</feature>
<dbReference type="GO" id="GO:0006508">
    <property type="term" value="P:proteolysis"/>
    <property type="evidence" value="ECO:0007669"/>
    <property type="project" value="InterPro"/>
</dbReference>
<dbReference type="Gramene" id="TuG1812S0003122700.01.T01">
    <property type="protein sequence ID" value="TuG1812S0003122700.01.T01"/>
    <property type="gene ID" value="TuG1812S0003122700.01"/>
</dbReference>
<evidence type="ECO:0000313" key="3">
    <source>
        <dbReference type="Proteomes" id="UP000015106"/>
    </source>
</evidence>
<dbReference type="GO" id="GO:0008234">
    <property type="term" value="F:cysteine-type peptidase activity"/>
    <property type="evidence" value="ECO:0007669"/>
    <property type="project" value="InterPro"/>
</dbReference>
<proteinExistence type="predicted"/>
<sequence length="107" mass="11644">MVAKVVGQRMYLTSSRNGGVVSENDYPYCAIRGPCKAVEAAGVTIANWAAVEPTEEAVKYAVAYQPVVASIYTDSKFMTYKRDFLIVPKNHGPVDHSVLLIGYGKCP</sequence>
<dbReference type="Pfam" id="PF00112">
    <property type="entry name" value="Peptidase_C1"/>
    <property type="match status" value="1"/>
</dbReference>
<dbReference type="Proteomes" id="UP000015106">
    <property type="component" value="Unassembled WGS sequence"/>
</dbReference>